<dbReference type="EMBL" id="GBHO01019349">
    <property type="protein sequence ID" value="JAG24255.1"/>
    <property type="molecule type" value="Transcribed_RNA"/>
</dbReference>
<organism evidence="2">
    <name type="scientific">Lygus hesperus</name>
    <name type="common">Western plant bug</name>
    <dbReference type="NCBI Taxonomy" id="30085"/>
    <lineage>
        <taxon>Eukaryota</taxon>
        <taxon>Metazoa</taxon>
        <taxon>Ecdysozoa</taxon>
        <taxon>Arthropoda</taxon>
        <taxon>Hexapoda</taxon>
        <taxon>Insecta</taxon>
        <taxon>Pterygota</taxon>
        <taxon>Neoptera</taxon>
        <taxon>Paraneoptera</taxon>
        <taxon>Hemiptera</taxon>
        <taxon>Heteroptera</taxon>
        <taxon>Panheteroptera</taxon>
        <taxon>Cimicomorpha</taxon>
        <taxon>Miridae</taxon>
        <taxon>Mirini</taxon>
        <taxon>Lygus</taxon>
    </lineage>
</organism>
<gene>
    <name evidence="2" type="primary">hdlA</name>
    <name evidence="2" type="ORF">CM83_102044</name>
</gene>
<accession>A0A0A9Y407</accession>
<feature type="signal peptide" evidence="1">
    <location>
        <begin position="1"/>
        <end position="28"/>
    </location>
</feature>
<feature type="non-terminal residue" evidence="2">
    <location>
        <position position="1"/>
    </location>
</feature>
<protein>
    <submittedName>
        <fullName evidence="2">Heterodisulfide reductase subunit A-like protein</fullName>
    </submittedName>
</protein>
<name>A0A0A9Y407_LYGHE</name>
<evidence type="ECO:0000313" key="2">
    <source>
        <dbReference type="EMBL" id="JAG24255.1"/>
    </source>
</evidence>
<evidence type="ECO:0000256" key="1">
    <source>
        <dbReference type="SAM" id="SignalP"/>
    </source>
</evidence>
<proteinExistence type="predicted"/>
<dbReference type="AlphaFoldDB" id="A0A0A9Y407"/>
<feature type="chain" id="PRO_5002054700" evidence="1">
    <location>
        <begin position="29"/>
        <end position="120"/>
    </location>
</feature>
<keyword evidence="1" id="KW-0732">Signal</keyword>
<sequence>VMLESHGNLRQLLCWWLVTALTFSLSACSPTSRTSDDQTPDLANSQISYDDYPVVVPKRAALLLDRLMVALEKAVESEAAEKGMTNRIPQDDTWKMDLQRRGQKNGRTYWRCYFNAVTCF</sequence>
<reference evidence="2" key="2">
    <citation type="submission" date="2014-07" db="EMBL/GenBank/DDBJ databases">
        <authorList>
            <person name="Hull J."/>
        </authorList>
    </citation>
    <scope>NUCLEOTIDE SEQUENCE</scope>
</reference>
<reference evidence="2" key="1">
    <citation type="journal article" date="2014" name="PLoS ONE">
        <title>Transcriptome-Based Identification of ABC Transporters in the Western Tarnished Plant Bug Lygus hesperus.</title>
        <authorList>
            <person name="Hull J.J."/>
            <person name="Chaney K."/>
            <person name="Geib S.M."/>
            <person name="Fabrick J.A."/>
            <person name="Brent C.S."/>
            <person name="Walsh D."/>
            <person name="Lavine L.C."/>
        </authorList>
    </citation>
    <scope>NUCLEOTIDE SEQUENCE</scope>
</reference>